<comment type="caution">
    <text evidence="2">The sequence shown here is derived from an EMBL/GenBank/DDBJ whole genome shotgun (WGS) entry which is preliminary data.</text>
</comment>
<dbReference type="AlphaFoldDB" id="A0A5J5D5Q3"/>
<name>A0A5J5D5Q3_9PERO</name>
<evidence type="ECO:0000313" key="2">
    <source>
        <dbReference type="EMBL" id="KAA8590058.1"/>
    </source>
</evidence>
<dbReference type="EMBL" id="VOFY01000008">
    <property type="protein sequence ID" value="KAA8590058.1"/>
    <property type="molecule type" value="Genomic_DNA"/>
</dbReference>
<organism evidence="2 3">
    <name type="scientific">Etheostoma spectabile</name>
    <name type="common">orangethroat darter</name>
    <dbReference type="NCBI Taxonomy" id="54343"/>
    <lineage>
        <taxon>Eukaryota</taxon>
        <taxon>Metazoa</taxon>
        <taxon>Chordata</taxon>
        <taxon>Craniata</taxon>
        <taxon>Vertebrata</taxon>
        <taxon>Euteleostomi</taxon>
        <taxon>Actinopterygii</taxon>
        <taxon>Neopterygii</taxon>
        <taxon>Teleostei</taxon>
        <taxon>Neoteleostei</taxon>
        <taxon>Acanthomorphata</taxon>
        <taxon>Eupercaria</taxon>
        <taxon>Perciformes</taxon>
        <taxon>Percoidei</taxon>
        <taxon>Percidae</taxon>
        <taxon>Etheostomatinae</taxon>
        <taxon>Etheostoma</taxon>
    </lineage>
</organism>
<accession>A0A5J5D5Q3</accession>
<evidence type="ECO:0000256" key="1">
    <source>
        <dbReference type="SAM" id="MobiDB-lite"/>
    </source>
</evidence>
<feature type="region of interest" description="Disordered" evidence="1">
    <location>
        <begin position="41"/>
        <end position="71"/>
    </location>
</feature>
<reference evidence="2 3" key="1">
    <citation type="submission" date="2019-08" db="EMBL/GenBank/DDBJ databases">
        <title>A chromosome-level genome assembly, high-density linkage maps, and genome scans reveal the genomic architecture of hybrid incompatibilities underlying speciation via character displacement in darters (Percidae: Etheostominae).</title>
        <authorList>
            <person name="Moran R.L."/>
            <person name="Catchen J.M."/>
            <person name="Fuller R.C."/>
        </authorList>
    </citation>
    <scope>NUCLEOTIDE SEQUENCE [LARGE SCALE GENOMIC DNA]</scope>
    <source>
        <strain evidence="2">EspeVRDwgs_2016</strain>
        <tissue evidence="2">Muscle</tissue>
    </source>
</reference>
<sequence>MFLYYRSPGSSGFQTNFEDIDLFNLIGSSVPGHLQSHYSGAQLPCGPLQKRSEEEANARGPEGANPDVKESAQLLDYTEDDLEETFCLNFTIRRKLWCHRGLGTSNRMAKTQ</sequence>
<evidence type="ECO:0000313" key="3">
    <source>
        <dbReference type="Proteomes" id="UP000327493"/>
    </source>
</evidence>
<dbReference type="Proteomes" id="UP000327493">
    <property type="component" value="Chromosome 8"/>
</dbReference>
<gene>
    <name evidence="2" type="ORF">FQN60_013992</name>
</gene>
<protein>
    <submittedName>
        <fullName evidence="2">Uncharacterized protein</fullName>
    </submittedName>
</protein>
<proteinExistence type="predicted"/>
<keyword evidence="3" id="KW-1185">Reference proteome</keyword>